<keyword evidence="5" id="KW-1185">Reference proteome</keyword>
<reference evidence="3 5" key="2">
    <citation type="submission" date="2017-06" db="EMBL/GenBank/DDBJ databases">
        <title>Identification of a new gene, sdsY, involved in staphylococcal internalization in non-professional phagocytic cells (NPPCs).</title>
        <authorList>
            <person name="Maali Y."/>
            <person name="Martins-Simoes P."/>
            <person name="Trouillet-Assant S."/>
            <person name="Laurent F."/>
            <person name="Diot A."/>
            <person name="Verhoeven P."/>
            <person name="Bouvard D."/>
            <person name="Vandenesch F."/>
            <person name="Bes M."/>
        </authorList>
    </citation>
    <scope>NUCLEOTIDE SEQUENCE [LARGE SCALE GENOMIC DNA]</scope>
    <source>
        <strain evidence="3 5">Heidy</strain>
    </source>
</reference>
<gene>
    <name evidence="2" type="ORF">B5C07_11995</name>
    <name evidence="3" type="ORF">CDL68_02025</name>
</gene>
<keyword evidence="1" id="KW-0472">Membrane</keyword>
<dbReference type="EMBL" id="NIPK01000002">
    <property type="protein sequence ID" value="RIZ56333.1"/>
    <property type="molecule type" value="Genomic_DNA"/>
</dbReference>
<dbReference type="Proteomes" id="UP000217473">
    <property type="component" value="Unassembled WGS sequence"/>
</dbReference>
<name>A0AAX0QPZ6_9STAP</name>
<accession>A0AAX0QPZ6</accession>
<protein>
    <submittedName>
        <fullName evidence="2">Uncharacterized protein</fullName>
    </submittedName>
</protein>
<keyword evidence="1" id="KW-0812">Transmembrane</keyword>
<evidence type="ECO:0000313" key="4">
    <source>
        <dbReference type="Proteomes" id="UP000217473"/>
    </source>
</evidence>
<comment type="caution">
    <text evidence="2">The sequence shown here is derived from an EMBL/GenBank/DDBJ whole genome shotgun (WGS) entry which is preliminary data.</text>
</comment>
<keyword evidence="1" id="KW-1133">Transmembrane helix</keyword>
<evidence type="ECO:0000313" key="2">
    <source>
        <dbReference type="EMBL" id="PCF46855.1"/>
    </source>
</evidence>
<sequence length="96" mass="11298">MNRGVAIQKYIYKNKALCDQKNVKNRGQFSNPLALALRKDLTGFILLYYVVHGVWYKPFYFAHYYISIVKVIIMRKNARKVELSTDKLDLLEGILR</sequence>
<dbReference type="AlphaFoldDB" id="A0AAX0QPZ6"/>
<organism evidence="2 4">
    <name type="scientific">Staphylococcus delphini</name>
    <dbReference type="NCBI Taxonomy" id="53344"/>
    <lineage>
        <taxon>Bacteria</taxon>
        <taxon>Bacillati</taxon>
        <taxon>Bacillota</taxon>
        <taxon>Bacilli</taxon>
        <taxon>Bacillales</taxon>
        <taxon>Staphylococcaceae</taxon>
        <taxon>Staphylococcus</taxon>
        <taxon>Staphylococcus intermedius group</taxon>
    </lineage>
</organism>
<feature type="transmembrane region" description="Helical" evidence="1">
    <location>
        <begin position="45"/>
        <end position="66"/>
    </location>
</feature>
<reference evidence="2 4" key="1">
    <citation type="journal article" date="2017" name="PLoS ONE">
        <title>Development of a real-time PCR for detection of Staphylococcus pseudintermedius using a novel automated comparison of whole-genome sequences.</title>
        <authorList>
            <person name="Verstappen K.M."/>
            <person name="Huijbregts L."/>
            <person name="Spaninks M."/>
            <person name="Wagenaar J.A."/>
            <person name="Fluit A.C."/>
            <person name="Duim B."/>
        </authorList>
    </citation>
    <scope>NUCLEOTIDE SEQUENCE [LARGE SCALE GENOMIC DNA]</scope>
    <source>
        <strain evidence="2 4">15S02591-1</strain>
    </source>
</reference>
<dbReference type="EMBL" id="MWUR01000022">
    <property type="protein sequence ID" value="PCF46855.1"/>
    <property type="molecule type" value="Genomic_DNA"/>
</dbReference>
<evidence type="ECO:0000313" key="5">
    <source>
        <dbReference type="Proteomes" id="UP000266198"/>
    </source>
</evidence>
<dbReference type="Proteomes" id="UP000266198">
    <property type="component" value="Unassembled WGS sequence"/>
</dbReference>
<evidence type="ECO:0000313" key="3">
    <source>
        <dbReference type="EMBL" id="RIZ56333.1"/>
    </source>
</evidence>
<proteinExistence type="predicted"/>
<evidence type="ECO:0000256" key="1">
    <source>
        <dbReference type="SAM" id="Phobius"/>
    </source>
</evidence>